<evidence type="ECO:0000313" key="2">
    <source>
        <dbReference type="Proteomes" id="UP000515180"/>
    </source>
</evidence>
<sequence length="90" mass="10560">MDRPATNGDHEHRSEEKKERDRLPRASYKQLQRCCEGDARRSLLFSWTPHFAVAMTNFPRIPLGGSRSPTLREEEIKRRCDGIYIFVDLL</sequence>
<keyword evidence="2" id="KW-1185">Reference proteome</keyword>
<dbReference type="GeneID" id="112213588"/>
<evidence type="ECO:0000313" key="3">
    <source>
        <dbReference type="RefSeq" id="XP_033179023.1"/>
    </source>
</evidence>
<evidence type="ECO:0000256" key="1">
    <source>
        <dbReference type="SAM" id="MobiDB-lite"/>
    </source>
</evidence>
<dbReference type="AlphaFoldDB" id="A0A6P8LB01"/>
<accession>A0A6P8LB01</accession>
<protein>
    <submittedName>
        <fullName evidence="3">Uncharacterized protein LOC112213588 isoform X2</fullName>
    </submittedName>
</protein>
<feature type="region of interest" description="Disordered" evidence="1">
    <location>
        <begin position="1"/>
        <end position="27"/>
    </location>
</feature>
<dbReference type="Proteomes" id="UP000515180">
    <property type="component" value="Unplaced"/>
</dbReference>
<organism evidence="2 3">
    <name type="scientific">Bombus impatiens</name>
    <name type="common">Bumblebee</name>
    <dbReference type="NCBI Taxonomy" id="132113"/>
    <lineage>
        <taxon>Eukaryota</taxon>
        <taxon>Metazoa</taxon>
        <taxon>Ecdysozoa</taxon>
        <taxon>Arthropoda</taxon>
        <taxon>Hexapoda</taxon>
        <taxon>Insecta</taxon>
        <taxon>Pterygota</taxon>
        <taxon>Neoptera</taxon>
        <taxon>Endopterygota</taxon>
        <taxon>Hymenoptera</taxon>
        <taxon>Apocrita</taxon>
        <taxon>Aculeata</taxon>
        <taxon>Apoidea</taxon>
        <taxon>Anthophila</taxon>
        <taxon>Apidae</taxon>
        <taxon>Bombus</taxon>
        <taxon>Pyrobombus</taxon>
    </lineage>
</organism>
<dbReference type="RefSeq" id="XP_033179023.1">
    <property type="nucleotide sequence ID" value="XM_033323132.1"/>
</dbReference>
<gene>
    <name evidence="3" type="primary">LOC112213588</name>
</gene>
<feature type="compositionally biased region" description="Basic and acidic residues" evidence="1">
    <location>
        <begin position="1"/>
        <end position="24"/>
    </location>
</feature>
<name>A0A6P8LB01_BOMIM</name>
<proteinExistence type="predicted"/>
<reference evidence="3" key="1">
    <citation type="submission" date="2025-08" db="UniProtKB">
        <authorList>
            <consortium name="RefSeq"/>
        </authorList>
    </citation>
    <scope>IDENTIFICATION</scope>
</reference>